<dbReference type="EMBL" id="FAOZ01000001">
    <property type="protein sequence ID" value="CUU53925.1"/>
    <property type="molecule type" value="Genomic_DNA"/>
</dbReference>
<dbReference type="SUPFAM" id="SSF53335">
    <property type="entry name" value="S-adenosyl-L-methionine-dependent methyltransferases"/>
    <property type="match status" value="1"/>
</dbReference>
<feature type="region of interest" description="Disordered" evidence="1">
    <location>
        <begin position="293"/>
        <end position="321"/>
    </location>
</feature>
<keyword evidence="2" id="KW-0489">Methyltransferase</keyword>
<organism evidence="2 3">
    <name type="scientific">Parafrankia irregularis</name>
    <dbReference type="NCBI Taxonomy" id="795642"/>
    <lineage>
        <taxon>Bacteria</taxon>
        <taxon>Bacillati</taxon>
        <taxon>Actinomycetota</taxon>
        <taxon>Actinomycetes</taxon>
        <taxon>Frankiales</taxon>
        <taxon>Frankiaceae</taxon>
        <taxon>Parafrankia</taxon>
    </lineage>
</organism>
<accession>A0A0S4QEH3</accession>
<keyword evidence="3" id="KW-1185">Reference proteome</keyword>
<dbReference type="CDD" id="cd02440">
    <property type="entry name" value="AdoMet_MTases"/>
    <property type="match status" value="1"/>
</dbReference>
<feature type="compositionally biased region" description="Low complexity" evidence="1">
    <location>
        <begin position="293"/>
        <end position="314"/>
    </location>
</feature>
<evidence type="ECO:0000256" key="1">
    <source>
        <dbReference type="SAM" id="MobiDB-lite"/>
    </source>
</evidence>
<keyword evidence="2" id="KW-0808">Transferase</keyword>
<dbReference type="GO" id="GO:0008168">
    <property type="term" value="F:methyltransferase activity"/>
    <property type="evidence" value="ECO:0007669"/>
    <property type="project" value="UniProtKB-KW"/>
</dbReference>
<gene>
    <name evidence="2" type="ORF">Ga0074812_101426</name>
</gene>
<proteinExistence type="predicted"/>
<name>A0A0S4QEH3_9ACTN</name>
<protein>
    <submittedName>
        <fullName evidence="2">2-polyprenyl-3-methyl-5-hydroxy-6-metoxy-1,4-benzoquinol methylase</fullName>
    </submittedName>
</protein>
<evidence type="ECO:0000313" key="2">
    <source>
        <dbReference type="EMBL" id="CUU53925.1"/>
    </source>
</evidence>
<dbReference type="AlphaFoldDB" id="A0A0S4QEH3"/>
<reference evidence="3" key="1">
    <citation type="submission" date="2015-11" db="EMBL/GenBank/DDBJ databases">
        <authorList>
            <person name="Varghese N."/>
        </authorList>
    </citation>
    <scope>NUCLEOTIDE SEQUENCE [LARGE SCALE GENOMIC DNA]</scope>
    <source>
        <strain evidence="3">DSM 45899</strain>
    </source>
</reference>
<dbReference type="InterPro" id="IPR029063">
    <property type="entry name" value="SAM-dependent_MTases_sf"/>
</dbReference>
<evidence type="ECO:0000313" key="3">
    <source>
        <dbReference type="Proteomes" id="UP000198802"/>
    </source>
</evidence>
<sequence>MRGVALVALAPGGVISEGTRTLRAWLPIAACAGIGLNSVRLRARVRALAVIPPAGQAVHPSHRFLVADGVRLDEAQRRAASAYALREGLSVLDLVPAEMAAHEVLDLARMVDPGAGRPGLLTSGRGAFQALLVEQDVWERAGLDLPTPTRVDLVAATATLRLHASTATGLALLPGLSAGAGSATQRLEIEFAAYPWAPGMPFMPLARDLAVVAGMAAAPAWALGAALLGWVQPLVVSAGRIRLTAGELARSPLTRRLPMLRFLASPVVARRTAPATTAGTAVTATATTATTATATTATIPTPTTAAATATARTPRPGPPVPEPAVLAAKRRQYAADLAAGVDRFLEPPFTACPWCGGAELALELLGVDCFQAKPGVFRYDRCRDCGHVFQNPRLTLDGLEFYYRDFYSGLGARLVEELFSRNSATYLDRARIDIPAPRRWLDVGGGFGHFCATAREVWPTTSFDGLDIGESIGQAERRGWIEHAYRGRLPDLAGTLRDRYDVVSMFHYLEHTRDPREELRAAAQVLAPGGHLIVELPNPHCPAGRWFGTYWPGWLVPQHQHLLPADNLTAALDDLGLKVLDVRFGPAHQGGDAPIALWGAWQRAAPPPSSPWLDVASPAAARVRRVLLGAVTAAAMPAAIAWDVASRRYLTAGRRSNAYRVLAARR</sequence>
<dbReference type="GO" id="GO:0032259">
    <property type="term" value="P:methylation"/>
    <property type="evidence" value="ECO:0007669"/>
    <property type="project" value="UniProtKB-KW"/>
</dbReference>
<dbReference type="Gene3D" id="3.40.50.150">
    <property type="entry name" value="Vaccinia Virus protein VP39"/>
    <property type="match status" value="1"/>
</dbReference>
<dbReference type="RefSeq" id="WP_242666027.1">
    <property type="nucleotide sequence ID" value="NZ_FAOZ01000001.1"/>
</dbReference>
<dbReference type="Proteomes" id="UP000198802">
    <property type="component" value="Unassembled WGS sequence"/>
</dbReference>
<dbReference type="Pfam" id="PF13489">
    <property type="entry name" value="Methyltransf_23"/>
    <property type="match status" value="1"/>
</dbReference>